<feature type="signal peptide" evidence="2">
    <location>
        <begin position="1"/>
        <end position="27"/>
    </location>
</feature>
<dbReference type="Pfam" id="PF00326">
    <property type="entry name" value="Peptidase_S9"/>
    <property type="match status" value="1"/>
</dbReference>
<name>A0ABD3WQY9_SINWO</name>
<accession>A0ABD3WQY9</accession>
<feature type="domain" description="Peptidase S9 prolyl oligopeptidase catalytic" evidence="3">
    <location>
        <begin position="518"/>
        <end position="651"/>
    </location>
</feature>
<comment type="caution">
    <text evidence="4">The sequence shown here is derived from an EMBL/GenBank/DDBJ whole genome shotgun (WGS) entry which is preliminary data.</text>
</comment>
<dbReference type="PANTHER" id="PTHR43037">
    <property type="entry name" value="UNNAMED PRODUCT-RELATED"/>
    <property type="match status" value="1"/>
</dbReference>
<dbReference type="AlphaFoldDB" id="A0ABD3WQY9"/>
<dbReference type="InterPro" id="IPR050955">
    <property type="entry name" value="Plant_Biomass_Hydrol_Est"/>
</dbReference>
<evidence type="ECO:0000259" key="3">
    <source>
        <dbReference type="Pfam" id="PF00326"/>
    </source>
</evidence>
<keyword evidence="1 2" id="KW-0732">Signal</keyword>
<evidence type="ECO:0000256" key="1">
    <source>
        <dbReference type="ARBA" id="ARBA00022729"/>
    </source>
</evidence>
<evidence type="ECO:0000256" key="2">
    <source>
        <dbReference type="SAM" id="SignalP"/>
    </source>
</evidence>
<gene>
    <name evidence="4" type="ORF">ACJMK2_038060</name>
</gene>
<dbReference type="Gene3D" id="3.40.50.1820">
    <property type="entry name" value="alpha/beta hydrolase"/>
    <property type="match status" value="1"/>
</dbReference>
<dbReference type="PANTHER" id="PTHR43037:SF4">
    <property type="entry name" value="PEPTIDASE S9 PROLYL OLIGOPEPTIDASE CATALYTIC DOMAIN-CONTAINING PROTEIN"/>
    <property type="match status" value="1"/>
</dbReference>
<feature type="chain" id="PRO_5044788685" description="Peptidase S9 prolyl oligopeptidase catalytic domain-containing protein" evidence="2">
    <location>
        <begin position="28"/>
        <end position="1018"/>
    </location>
</feature>
<sequence length="1018" mass="114117">MKKVNYSLFITRILIVLYIILVSGSSAKKKDTNAEFIEKEWQRLSEAGSICSLKKLTSSGLENLLYKKQDEKTLSCILKAFKEDESKLSDSFMWSAMGAVYQKLGLKSQANTCFKLAAKLSGKVTTFIKTWSFIGPFVIGKMELDGDPLEVFGGIKNVSKDRLVKGTHFYSELAPNGTVEWMIFKQKSANDMVRIQPQINWNDLVSSLGSMGITEWQGWVVGVFAVNDNEQNIIVQCIGVSTIYVDDVPLTGDVYHREQFWYGIKLERGIHTIFIRLRAKVVAEFKCELKVATNSFELLKPHFQPDLVDGYLVSPYLAVPISNHHSSKYLKILKVQLHGHSSHSDEMTTTLEGEFNDIAPGQTMPVNVKFWTEAKTQRLEKRCYDIEIQLKFITSDGSQILMLLLRCRKSNESFLFTFIDHDGSVQHAAAIQPIKNCRGSLCPVVLTLHGTTVPPQSQADSYKKMILGEFVFGIENCWLLAPTRHGAHNWEGPGLLTALTALSSLEKLSVDNKWMKNKADPNHLIYAGHSMGGHGAWLMATHYPDKALAVISQAGWIKKEEYGDSNLFFRHDIATSHTDPSVKAIMEACIAENDVDRHVSNLKGIPVLARIGAKDRTVHPYFVKRMYRLLKEIGADVNYTEVEGKEHWWWDTEETNDGGVSNDKQIREFIDRHTRKYFDSDSPLKCDDDKGLCEARQDESILDRVDMPKIFLLTTYNPAIGEGLHGIRITQQVTPFRLSTIKGENSESLVSLATSNVQRFTISGHSYRQLAWKGKGIQIDKKFISPEVVSSILGTSCSHFCRIDGTWTVCHDCIETLGLRGPKTLGPARRIAENEFLIIIGTQSKAPVTQYLQQAAVYIANLFFLTSNTKAPIIMDSDVDKSQFVNRNLILLGGPHENLHTEQFLESIPIAFKDGVTKIHNCEFNEERTGVMSLAPNGHHHLAMILMGNSLAGFQDIVTLATPTIPPMTRSPFSNLLPDFVVTGLEFRQKGPGGMACIGFWGNSWEYRTDLSSCACTS</sequence>
<reference evidence="4 5" key="1">
    <citation type="submission" date="2024-11" db="EMBL/GenBank/DDBJ databases">
        <title>Chromosome-level genome assembly of the freshwater bivalve Anodonta woodiana.</title>
        <authorList>
            <person name="Chen X."/>
        </authorList>
    </citation>
    <scope>NUCLEOTIDE SEQUENCE [LARGE SCALE GENOMIC DNA]</scope>
    <source>
        <strain evidence="4">MN2024</strain>
        <tissue evidence="4">Gills</tissue>
    </source>
</reference>
<evidence type="ECO:0000313" key="4">
    <source>
        <dbReference type="EMBL" id="KAL3875128.1"/>
    </source>
</evidence>
<keyword evidence="5" id="KW-1185">Reference proteome</keyword>
<dbReference type="InterPro" id="IPR029058">
    <property type="entry name" value="AB_hydrolase_fold"/>
</dbReference>
<dbReference type="InterPro" id="IPR001375">
    <property type="entry name" value="Peptidase_S9_cat"/>
</dbReference>
<evidence type="ECO:0000313" key="5">
    <source>
        <dbReference type="Proteomes" id="UP001634394"/>
    </source>
</evidence>
<dbReference type="EMBL" id="JBJQND010000006">
    <property type="protein sequence ID" value="KAL3875128.1"/>
    <property type="molecule type" value="Genomic_DNA"/>
</dbReference>
<proteinExistence type="predicted"/>
<protein>
    <recommendedName>
        <fullName evidence="3">Peptidase S9 prolyl oligopeptidase catalytic domain-containing protein</fullName>
    </recommendedName>
</protein>
<dbReference type="SUPFAM" id="SSF53474">
    <property type="entry name" value="alpha/beta-Hydrolases"/>
    <property type="match status" value="1"/>
</dbReference>
<dbReference type="Proteomes" id="UP001634394">
    <property type="component" value="Unassembled WGS sequence"/>
</dbReference>
<organism evidence="4 5">
    <name type="scientific">Sinanodonta woodiana</name>
    <name type="common">Chinese pond mussel</name>
    <name type="synonym">Anodonta woodiana</name>
    <dbReference type="NCBI Taxonomy" id="1069815"/>
    <lineage>
        <taxon>Eukaryota</taxon>
        <taxon>Metazoa</taxon>
        <taxon>Spiralia</taxon>
        <taxon>Lophotrochozoa</taxon>
        <taxon>Mollusca</taxon>
        <taxon>Bivalvia</taxon>
        <taxon>Autobranchia</taxon>
        <taxon>Heteroconchia</taxon>
        <taxon>Palaeoheterodonta</taxon>
        <taxon>Unionida</taxon>
        <taxon>Unionoidea</taxon>
        <taxon>Unionidae</taxon>
        <taxon>Unioninae</taxon>
        <taxon>Sinanodonta</taxon>
    </lineage>
</organism>